<evidence type="ECO:0000313" key="2">
    <source>
        <dbReference type="EMBL" id="OBA26415.1"/>
    </source>
</evidence>
<dbReference type="PANTHER" id="PTHR42886:SF23">
    <property type="entry name" value="1-ACYLGLYCEROL-3-PHOSPHATE O-ACYLTRANSFERASE ICT1-RELATED"/>
    <property type="match status" value="1"/>
</dbReference>
<dbReference type="PANTHER" id="PTHR42886">
    <property type="entry name" value="RE40534P-RELATED"/>
    <property type="match status" value="1"/>
</dbReference>
<comment type="caution">
    <text evidence="2">The sequence shown here is derived from an EMBL/GenBank/DDBJ whole genome shotgun (WGS) entry which is preliminary data.</text>
</comment>
<dbReference type="GO" id="GO:0042171">
    <property type="term" value="F:lysophosphatidic acid acyltransferase activity"/>
    <property type="evidence" value="ECO:0007669"/>
    <property type="project" value="TreeGrafter"/>
</dbReference>
<dbReference type="GO" id="GO:0004623">
    <property type="term" value="F:phospholipase A2 activity"/>
    <property type="evidence" value="ECO:0007669"/>
    <property type="project" value="TreeGrafter"/>
</dbReference>
<name>A0A1B7TCL5_9ASCO</name>
<dbReference type="GO" id="GO:0055088">
    <property type="term" value="P:lipid homeostasis"/>
    <property type="evidence" value="ECO:0007669"/>
    <property type="project" value="TreeGrafter"/>
</dbReference>
<dbReference type="Gene3D" id="3.40.50.1820">
    <property type="entry name" value="alpha/beta hydrolase"/>
    <property type="match status" value="1"/>
</dbReference>
<keyword evidence="2" id="KW-0378">Hydrolase</keyword>
<feature type="domain" description="AB hydrolase-1" evidence="1">
    <location>
        <begin position="111"/>
        <end position="410"/>
    </location>
</feature>
<dbReference type="OrthoDB" id="7457040at2759"/>
<protein>
    <submittedName>
        <fullName evidence="2">Alpha/beta-hydrolase</fullName>
    </submittedName>
</protein>
<reference evidence="3" key="1">
    <citation type="journal article" date="2016" name="Proc. Natl. Acad. Sci. U.S.A.">
        <title>Comparative genomics of biotechnologically important yeasts.</title>
        <authorList>
            <person name="Riley R."/>
            <person name="Haridas S."/>
            <person name="Wolfe K.H."/>
            <person name="Lopes M.R."/>
            <person name="Hittinger C.T."/>
            <person name="Goeker M."/>
            <person name="Salamov A.A."/>
            <person name="Wisecaver J.H."/>
            <person name="Long T.M."/>
            <person name="Calvey C.H."/>
            <person name="Aerts A.L."/>
            <person name="Barry K.W."/>
            <person name="Choi C."/>
            <person name="Clum A."/>
            <person name="Coughlan A.Y."/>
            <person name="Deshpande S."/>
            <person name="Douglass A.P."/>
            <person name="Hanson S.J."/>
            <person name="Klenk H.-P."/>
            <person name="LaButti K.M."/>
            <person name="Lapidus A."/>
            <person name="Lindquist E.A."/>
            <person name="Lipzen A.M."/>
            <person name="Meier-Kolthoff J.P."/>
            <person name="Ohm R.A."/>
            <person name="Otillar R.P."/>
            <person name="Pangilinan J.L."/>
            <person name="Peng Y."/>
            <person name="Rokas A."/>
            <person name="Rosa C.A."/>
            <person name="Scheuner C."/>
            <person name="Sibirny A.A."/>
            <person name="Slot J.C."/>
            <person name="Stielow J.B."/>
            <person name="Sun H."/>
            <person name="Kurtzman C.P."/>
            <person name="Blackwell M."/>
            <person name="Grigoriev I.V."/>
            <person name="Jeffries T.W."/>
        </authorList>
    </citation>
    <scope>NUCLEOTIDE SEQUENCE [LARGE SCALE GENOMIC DNA]</scope>
    <source>
        <strain evidence="3">NRRL Y-1626</strain>
    </source>
</reference>
<gene>
    <name evidence="2" type="ORF">HANVADRAFT_53155</name>
</gene>
<proteinExistence type="predicted"/>
<dbReference type="InterPro" id="IPR000073">
    <property type="entry name" value="AB_hydrolase_1"/>
</dbReference>
<dbReference type="SUPFAM" id="SSF53474">
    <property type="entry name" value="alpha/beta-Hydrolases"/>
    <property type="match status" value="1"/>
</dbReference>
<evidence type="ECO:0000259" key="1">
    <source>
        <dbReference type="Pfam" id="PF00561"/>
    </source>
</evidence>
<dbReference type="InterPro" id="IPR029058">
    <property type="entry name" value="AB_hydrolase_fold"/>
</dbReference>
<dbReference type="GO" id="GO:0006654">
    <property type="term" value="P:phosphatidic acid biosynthetic process"/>
    <property type="evidence" value="ECO:0007669"/>
    <property type="project" value="TreeGrafter"/>
</dbReference>
<dbReference type="GO" id="GO:0005743">
    <property type="term" value="C:mitochondrial inner membrane"/>
    <property type="evidence" value="ECO:0007669"/>
    <property type="project" value="TreeGrafter"/>
</dbReference>
<evidence type="ECO:0000313" key="3">
    <source>
        <dbReference type="Proteomes" id="UP000092321"/>
    </source>
</evidence>
<dbReference type="Pfam" id="PF00561">
    <property type="entry name" value="Abhydrolase_1"/>
    <property type="match status" value="1"/>
</dbReference>
<dbReference type="EMBL" id="LXPE01000018">
    <property type="protein sequence ID" value="OBA26415.1"/>
    <property type="molecule type" value="Genomic_DNA"/>
</dbReference>
<accession>A0A1B7TCL5</accession>
<sequence>MPFNFCMQKNTVFNLLKRFKAKPGLGDPNPTTTFSSNFKTWYYRSKNPSPNFLKIRQAHLVQNLIEPSLIKKGLSYDIKTYRTDNGINTWRFTNKTNIQNNKDKKKLIEVPLLLVHGYLTSSMHYYKNIPYLLENHKTVYMIDLPGHGATKYYSDLVYPETEPFRALDFKIYNKGKNFKLEHQLDNKSYKAMFGEIRDTFFNEMVNDWMKQQHLKKINLVGHSYGGYFSFHYWLKNPDSVNKLILLSPLGVEKNIWSVNNIVLSKQEYDIDKDPLSWTYLPDRKAPKFFLKHQWKLFMGMGPFGVKLLRNFFERRFRNDDKLFQKYCFENAYLQSDTNLELSTILFNTFFTNYMTSYDPILDYGDALETRKNDIKILYGQYDWMDKRCASEFKNHAIIPNAGHNLNLDNPEDTGKEIVSFLKN</sequence>
<dbReference type="Proteomes" id="UP000092321">
    <property type="component" value="Unassembled WGS sequence"/>
</dbReference>
<organism evidence="2 3">
    <name type="scientific">Hanseniaspora valbyensis NRRL Y-1626</name>
    <dbReference type="NCBI Taxonomy" id="766949"/>
    <lineage>
        <taxon>Eukaryota</taxon>
        <taxon>Fungi</taxon>
        <taxon>Dikarya</taxon>
        <taxon>Ascomycota</taxon>
        <taxon>Saccharomycotina</taxon>
        <taxon>Saccharomycetes</taxon>
        <taxon>Saccharomycodales</taxon>
        <taxon>Saccharomycodaceae</taxon>
        <taxon>Hanseniaspora</taxon>
    </lineage>
</organism>
<dbReference type="GO" id="GO:0035965">
    <property type="term" value="P:cardiolipin acyl-chain remodeling"/>
    <property type="evidence" value="ECO:0007669"/>
    <property type="project" value="TreeGrafter"/>
</dbReference>
<dbReference type="AlphaFoldDB" id="A0A1B7TCL5"/>
<keyword evidence="3" id="KW-1185">Reference proteome</keyword>